<sequence length="73" mass="8521">MMSEKNYYSKETEDFANESMRQIKSGAVRNHKLKNSARIHTGEMEEVECDAFCNFLMSKNYFLVDELRGCENA</sequence>
<gene>
    <name evidence="1" type="ORF">ERS852523_03904</name>
</gene>
<protein>
    <submittedName>
        <fullName evidence="1">Uncharacterized protein</fullName>
    </submittedName>
</protein>
<dbReference type="RefSeq" id="WP_156331260.1">
    <property type="nucleotide sequence ID" value="NZ_CZAW01000070.1"/>
</dbReference>
<organism evidence="1 2">
    <name type="scientific">Blautia wexlerae</name>
    <dbReference type="NCBI Taxonomy" id="418240"/>
    <lineage>
        <taxon>Bacteria</taxon>
        <taxon>Bacillati</taxon>
        <taxon>Bacillota</taxon>
        <taxon>Clostridia</taxon>
        <taxon>Lachnospirales</taxon>
        <taxon>Lachnospiraceae</taxon>
        <taxon>Blautia</taxon>
    </lineage>
</organism>
<dbReference type="EMBL" id="CZAW01000070">
    <property type="protein sequence ID" value="CUQ08667.1"/>
    <property type="molecule type" value="Genomic_DNA"/>
</dbReference>
<accession>A0A174TKF6</accession>
<dbReference type="AlphaFoldDB" id="A0A174TKF6"/>
<name>A0A174TKF6_9FIRM</name>
<evidence type="ECO:0000313" key="1">
    <source>
        <dbReference type="EMBL" id="CUQ08667.1"/>
    </source>
</evidence>
<dbReference type="OrthoDB" id="9968539at2"/>
<evidence type="ECO:0000313" key="2">
    <source>
        <dbReference type="Proteomes" id="UP000095712"/>
    </source>
</evidence>
<proteinExistence type="predicted"/>
<dbReference type="Proteomes" id="UP000095712">
    <property type="component" value="Unassembled WGS sequence"/>
</dbReference>
<reference evidence="1 2" key="1">
    <citation type="submission" date="2015-09" db="EMBL/GenBank/DDBJ databases">
        <authorList>
            <consortium name="Pathogen Informatics"/>
        </authorList>
    </citation>
    <scope>NUCLEOTIDE SEQUENCE [LARGE SCALE GENOMIC DNA]</scope>
    <source>
        <strain evidence="1 2">2789STDY5834911</strain>
    </source>
</reference>